<accession>A0A3N4KXX7</accession>
<feature type="region of interest" description="Disordered" evidence="1">
    <location>
        <begin position="223"/>
        <end position="335"/>
    </location>
</feature>
<dbReference type="EMBL" id="ML119119">
    <property type="protein sequence ID" value="RPB14102.1"/>
    <property type="molecule type" value="Genomic_DNA"/>
</dbReference>
<dbReference type="InterPro" id="IPR031348">
    <property type="entry name" value="PigL_N"/>
</dbReference>
<evidence type="ECO:0000313" key="4">
    <source>
        <dbReference type="Proteomes" id="UP000277580"/>
    </source>
</evidence>
<name>A0A3N4KXX7_9PEZI</name>
<evidence type="ECO:0000256" key="1">
    <source>
        <dbReference type="SAM" id="MobiDB-lite"/>
    </source>
</evidence>
<dbReference type="InParanoid" id="A0A3N4KXX7"/>
<feature type="domain" description="Azaphilone pigments biosynthesis cluster protein L N-terminal" evidence="2">
    <location>
        <begin position="2"/>
        <end position="168"/>
    </location>
</feature>
<dbReference type="OrthoDB" id="5373938at2759"/>
<feature type="compositionally biased region" description="Polar residues" evidence="1">
    <location>
        <begin position="306"/>
        <end position="316"/>
    </location>
</feature>
<feature type="compositionally biased region" description="Pro residues" evidence="1">
    <location>
        <begin position="274"/>
        <end position="286"/>
    </location>
</feature>
<sequence>MTDPLSLESSLSSLITVGTRISHQLTEFLTTSTPDSPNEIAALLHELSELCSILLQLKAAHTRGNAELGGVEFRNVLASCMDKFVQLRMLVNAYGVGKSDETWCKKWRCWNRIFEGEEVVALRVQLEAHKITLKVSLVLTNDIEPAAIKDTANMIETTAKEIEQRLAEEICEATAASAKYQDSSILQRYLTSASSDVSSRTTSPAVEPDLVDQLLIPSISNGTSEVKRSARKQLATVTSAPLPRSQPSYISSSPMKSSPRVKSASPLKTSSAMGPPPSRGSRPPPPPRHKTDPTASMRPLHARTHSLPTNKTKLTYSTTSHSHSHSRTNSLPTNKTALALGTGSSDTFTAELTRIYNEPSTRQWCTTAISPSRLNANHTLGSTLTALHTTTLGSSRDMAKTKTTFHQKETFAKVKSMNTTFESAFSAVFAKMWSKLEEGVTRLTNMYHYFELVGGGEVGGGCAVGVWVWVLERLLRGLLSLRVEIERRHEVVQMVLAERDRVLERAVRGVMEKMVDGGIIGAKAGTDMKAAAKQFETTLEKTQSPITKTCQNILAGLTSSLHHVEKIIDATKDIIPAFGIVSKSGTLARSAGSVLDVEMVRVAAARLEVGLERVRGMLEIGTSVVSRGVGVLGKGEGETI</sequence>
<dbReference type="Proteomes" id="UP000277580">
    <property type="component" value="Unassembled WGS sequence"/>
</dbReference>
<keyword evidence="4" id="KW-1185">Reference proteome</keyword>
<organism evidence="3 4">
    <name type="scientific">Morchella conica CCBAS932</name>
    <dbReference type="NCBI Taxonomy" id="1392247"/>
    <lineage>
        <taxon>Eukaryota</taxon>
        <taxon>Fungi</taxon>
        <taxon>Dikarya</taxon>
        <taxon>Ascomycota</taxon>
        <taxon>Pezizomycotina</taxon>
        <taxon>Pezizomycetes</taxon>
        <taxon>Pezizales</taxon>
        <taxon>Morchellaceae</taxon>
        <taxon>Morchella</taxon>
    </lineage>
</organism>
<evidence type="ECO:0000313" key="3">
    <source>
        <dbReference type="EMBL" id="RPB14102.1"/>
    </source>
</evidence>
<dbReference type="AlphaFoldDB" id="A0A3N4KXX7"/>
<dbReference type="Pfam" id="PF17111">
    <property type="entry name" value="PigL_N"/>
    <property type="match status" value="1"/>
</dbReference>
<feature type="compositionally biased region" description="Low complexity" evidence="1">
    <location>
        <begin position="243"/>
        <end position="258"/>
    </location>
</feature>
<evidence type="ECO:0000259" key="2">
    <source>
        <dbReference type="Pfam" id="PF17111"/>
    </source>
</evidence>
<protein>
    <recommendedName>
        <fullName evidence="2">Azaphilone pigments biosynthesis cluster protein L N-terminal domain-containing protein</fullName>
    </recommendedName>
</protein>
<gene>
    <name evidence="3" type="ORF">P167DRAFT_74902</name>
</gene>
<proteinExistence type="predicted"/>
<reference evidence="3 4" key="1">
    <citation type="journal article" date="2018" name="Nat. Ecol. Evol.">
        <title>Pezizomycetes genomes reveal the molecular basis of ectomycorrhizal truffle lifestyle.</title>
        <authorList>
            <person name="Murat C."/>
            <person name="Payen T."/>
            <person name="Noel B."/>
            <person name="Kuo A."/>
            <person name="Morin E."/>
            <person name="Chen J."/>
            <person name="Kohler A."/>
            <person name="Krizsan K."/>
            <person name="Balestrini R."/>
            <person name="Da Silva C."/>
            <person name="Montanini B."/>
            <person name="Hainaut M."/>
            <person name="Levati E."/>
            <person name="Barry K.W."/>
            <person name="Belfiori B."/>
            <person name="Cichocki N."/>
            <person name="Clum A."/>
            <person name="Dockter R.B."/>
            <person name="Fauchery L."/>
            <person name="Guy J."/>
            <person name="Iotti M."/>
            <person name="Le Tacon F."/>
            <person name="Lindquist E.A."/>
            <person name="Lipzen A."/>
            <person name="Malagnac F."/>
            <person name="Mello A."/>
            <person name="Molinier V."/>
            <person name="Miyauchi S."/>
            <person name="Poulain J."/>
            <person name="Riccioni C."/>
            <person name="Rubini A."/>
            <person name="Sitrit Y."/>
            <person name="Splivallo R."/>
            <person name="Traeger S."/>
            <person name="Wang M."/>
            <person name="Zifcakova L."/>
            <person name="Wipf D."/>
            <person name="Zambonelli A."/>
            <person name="Paolocci F."/>
            <person name="Nowrousian M."/>
            <person name="Ottonello S."/>
            <person name="Baldrian P."/>
            <person name="Spatafora J.W."/>
            <person name="Henrissat B."/>
            <person name="Nagy L.G."/>
            <person name="Aury J.M."/>
            <person name="Wincker P."/>
            <person name="Grigoriev I.V."/>
            <person name="Bonfante P."/>
            <person name="Martin F.M."/>
        </authorList>
    </citation>
    <scope>NUCLEOTIDE SEQUENCE [LARGE SCALE GENOMIC DNA]</scope>
    <source>
        <strain evidence="3 4">CCBAS932</strain>
    </source>
</reference>
<dbReference type="STRING" id="1392247.A0A3N4KXX7"/>